<name>A0A1M2VQG5_TRAPU</name>
<proteinExistence type="predicted"/>
<comment type="caution">
    <text evidence="1">The sequence shown here is derived from an EMBL/GenBank/DDBJ whole genome shotgun (WGS) entry which is preliminary data.</text>
</comment>
<dbReference type="Proteomes" id="UP000184267">
    <property type="component" value="Unassembled WGS sequence"/>
</dbReference>
<dbReference type="SUPFAM" id="SSF52047">
    <property type="entry name" value="RNI-like"/>
    <property type="match status" value="1"/>
</dbReference>
<protein>
    <recommendedName>
        <fullName evidence="3">F-box domain-containing protein</fullName>
    </recommendedName>
</protein>
<dbReference type="EMBL" id="MNAD01000876">
    <property type="protein sequence ID" value="OJT09833.1"/>
    <property type="molecule type" value="Genomic_DNA"/>
</dbReference>
<accession>A0A1M2VQG5</accession>
<organism evidence="1 2">
    <name type="scientific">Trametes pubescens</name>
    <name type="common">White-rot fungus</name>
    <dbReference type="NCBI Taxonomy" id="154538"/>
    <lineage>
        <taxon>Eukaryota</taxon>
        <taxon>Fungi</taxon>
        <taxon>Dikarya</taxon>
        <taxon>Basidiomycota</taxon>
        <taxon>Agaricomycotina</taxon>
        <taxon>Agaricomycetes</taxon>
        <taxon>Polyporales</taxon>
        <taxon>Polyporaceae</taxon>
        <taxon>Trametes</taxon>
    </lineage>
</organism>
<dbReference type="OrthoDB" id="2721419at2759"/>
<dbReference type="OMA" id="CACIHMA"/>
<dbReference type="AlphaFoldDB" id="A0A1M2VQG5"/>
<evidence type="ECO:0000313" key="1">
    <source>
        <dbReference type="EMBL" id="OJT09833.1"/>
    </source>
</evidence>
<keyword evidence="2" id="KW-1185">Reference proteome</keyword>
<gene>
    <name evidence="1" type="ORF">TRAPUB_13703</name>
</gene>
<evidence type="ECO:0008006" key="3">
    <source>
        <dbReference type="Google" id="ProtNLM"/>
    </source>
</evidence>
<reference evidence="1 2" key="1">
    <citation type="submission" date="2016-10" db="EMBL/GenBank/DDBJ databases">
        <title>Genome sequence of the basidiomycete white-rot fungus Trametes pubescens.</title>
        <authorList>
            <person name="Makela M.R."/>
            <person name="Granchi Z."/>
            <person name="Peng M."/>
            <person name="De Vries R.P."/>
            <person name="Grigoriev I."/>
            <person name="Riley R."/>
            <person name="Hilden K."/>
        </authorList>
    </citation>
    <scope>NUCLEOTIDE SEQUENCE [LARGE SCALE GENOMIC DNA]</scope>
    <source>
        <strain evidence="1 2">FBCC735</strain>
    </source>
</reference>
<sequence length="444" mass="49335">MNLTAHMQALLATALKNISPQAPKANAPRAEVSLDDVPPELIHEILLLVPQPFILNFGLTSRKNYELCQRALHYRIVLTHENLSSLHFPKIARDDPALRWVKELKLGYQSDSGWDVLSDGSILTAFPNLRLLDALGHAPMRGWAGLLHVIDSLPSTMTHLSGNMYCTGDSHVWPTERTFPSYKSLLLTLKTEHYGLEDIVGHCAIPATLSASFPCLVNLTMDLRFRLRDTSGFWNGCHFPALRSFTLIRLPMAHEDGRALASLLSRHATTLREISFTEVSLPAEAALLFVHVACKPDHVCACIHMAIILGQSPSLCSTLRTLHIISCFHGMTGIESVRVLPPCVLDVVHTLHVDMDAITEGALQLDDVSRLVPNIRAVTVHFRLTDSHKAAQALSHFKTQQTFLWNCTALEKIVLLPVEEESSTFVLVRPPKGGLVKLRKIQRN</sequence>
<evidence type="ECO:0000313" key="2">
    <source>
        <dbReference type="Proteomes" id="UP000184267"/>
    </source>
</evidence>